<name>M9S8Q0_METAX</name>
<dbReference type="STRING" id="1236689.MMALV_00140"/>
<keyword evidence="1" id="KW-0472">Membrane</keyword>
<keyword evidence="3" id="KW-1185">Reference proteome</keyword>
<dbReference type="Proteomes" id="UP000012672">
    <property type="component" value="Chromosome"/>
</dbReference>
<keyword evidence="1" id="KW-1133">Transmembrane helix</keyword>
<dbReference type="KEGG" id="max:MMALV_00140"/>
<evidence type="ECO:0000313" key="2">
    <source>
        <dbReference type="EMBL" id="AGI84771.1"/>
    </source>
</evidence>
<protein>
    <submittedName>
        <fullName evidence="2">Uncharacterized protein</fullName>
    </submittedName>
</protein>
<dbReference type="GeneID" id="55637701"/>
<dbReference type="AlphaFoldDB" id="M9S8Q0"/>
<dbReference type="EMBL" id="CP004049">
    <property type="protein sequence ID" value="AGI84771.1"/>
    <property type="molecule type" value="Genomic_DNA"/>
</dbReference>
<sequence length="50" mass="5917">MRKSIEDRLEDIREDPKKLKRAFTAIWVVAYAMLMLGAFIIIAVIFTERF</sequence>
<accession>M9S8Q0</accession>
<organism evidence="2 3">
    <name type="scientific">Methanomethylophilus alvi (strain Mx1201)</name>
    <dbReference type="NCBI Taxonomy" id="1236689"/>
    <lineage>
        <taxon>Archaea</taxon>
        <taxon>Methanobacteriati</taxon>
        <taxon>Thermoplasmatota</taxon>
        <taxon>Thermoplasmata</taxon>
        <taxon>Methanomassiliicoccales</taxon>
        <taxon>Methanomethylophilaceae</taxon>
        <taxon>Methanomethylophilus</taxon>
    </lineage>
</organism>
<evidence type="ECO:0000256" key="1">
    <source>
        <dbReference type="SAM" id="Phobius"/>
    </source>
</evidence>
<gene>
    <name evidence="2" type="ORF">MMALV_00140</name>
</gene>
<evidence type="ECO:0000313" key="3">
    <source>
        <dbReference type="Proteomes" id="UP000012672"/>
    </source>
</evidence>
<dbReference type="InParanoid" id="M9S8Q0"/>
<dbReference type="OrthoDB" id="380017at2157"/>
<keyword evidence="1" id="KW-0812">Transmembrane</keyword>
<proteinExistence type="predicted"/>
<dbReference type="RefSeq" id="WP_015503920.1">
    <property type="nucleotide sequence ID" value="NC_020913.1"/>
</dbReference>
<dbReference type="HOGENOM" id="CLU_215627_0_0_2"/>
<feature type="transmembrane region" description="Helical" evidence="1">
    <location>
        <begin position="21"/>
        <end position="46"/>
    </location>
</feature>
<reference evidence="2 3" key="1">
    <citation type="journal article" date="2012" name="J. Bacteriol.">
        <title>Genome sequence of 'Candidatus Methanomethylophilus alvus' Mx1201, a methanogenic archaeon from the human gut belonging to a seventh order of methanogens.</title>
        <authorList>
            <person name="Borrel G."/>
            <person name="Harris H.M."/>
            <person name="Tottey W."/>
            <person name="Mihajlovski A."/>
            <person name="Parisot N."/>
            <person name="Peyretaillade E."/>
            <person name="Peyret P."/>
            <person name="Gribaldo S."/>
            <person name="O'Toole P.W."/>
            <person name="Brugere J.F."/>
        </authorList>
    </citation>
    <scope>NUCLEOTIDE SEQUENCE [LARGE SCALE GENOMIC DNA]</scope>
    <source>
        <strain evidence="2 3">Mx1201</strain>
    </source>
</reference>